<evidence type="ECO:0000313" key="19">
    <source>
        <dbReference type="EMBL" id="MBJ6798833.1"/>
    </source>
</evidence>
<evidence type="ECO:0000256" key="16">
    <source>
        <dbReference type="SAM" id="MobiDB-lite"/>
    </source>
</evidence>
<evidence type="ECO:0000256" key="2">
    <source>
        <dbReference type="ARBA" id="ARBA00006474"/>
    </source>
</evidence>
<dbReference type="SUPFAM" id="SSF52540">
    <property type="entry name" value="P-loop containing nucleoside triphosphate hydrolases"/>
    <property type="match status" value="1"/>
</dbReference>
<evidence type="ECO:0000256" key="13">
    <source>
        <dbReference type="ARBA" id="ARBA00025923"/>
    </source>
</evidence>
<dbReference type="InterPro" id="IPR050206">
    <property type="entry name" value="FtsK/SpoIIIE/SftA"/>
</dbReference>
<evidence type="ECO:0000256" key="11">
    <source>
        <dbReference type="ARBA" id="ARBA00023136"/>
    </source>
</evidence>
<evidence type="ECO:0000256" key="10">
    <source>
        <dbReference type="ARBA" id="ARBA00023125"/>
    </source>
</evidence>
<evidence type="ECO:0000256" key="3">
    <source>
        <dbReference type="ARBA" id="ARBA00022475"/>
    </source>
</evidence>
<keyword evidence="4" id="KW-0132">Cell division</keyword>
<proteinExistence type="inferred from homology"/>
<evidence type="ECO:0000256" key="14">
    <source>
        <dbReference type="PROSITE-ProRule" id="PRU00289"/>
    </source>
</evidence>
<keyword evidence="5 17" id="KW-0812">Transmembrane</keyword>
<dbReference type="Pfam" id="PF17854">
    <property type="entry name" value="FtsK_alpha"/>
    <property type="match status" value="1"/>
</dbReference>
<gene>
    <name evidence="19" type="ORF">JFN90_01640</name>
</gene>
<evidence type="ECO:0000256" key="1">
    <source>
        <dbReference type="ARBA" id="ARBA00004651"/>
    </source>
</evidence>
<keyword evidence="8 14" id="KW-0067">ATP-binding</keyword>
<evidence type="ECO:0000256" key="7">
    <source>
        <dbReference type="ARBA" id="ARBA00022829"/>
    </source>
</evidence>
<dbReference type="Proteomes" id="UP000641025">
    <property type="component" value="Unassembled WGS sequence"/>
</dbReference>
<dbReference type="InterPro" id="IPR041027">
    <property type="entry name" value="FtsK_alpha"/>
</dbReference>
<dbReference type="SMART" id="SM00843">
    <property type="entry name" value="Ftsk_gamma"/>
    <property type="match status" value="1"/>
</dbReference>
<dbReference type="InterPro" id="IPR036388">
    <property type="entry name" value="WH-like_DNA-bd_sf"/>
</dbReference>
<feature type="domain" description="FtsK" evidence="18">
    <location>
        <begin position="397"/>
        <end position="634"/>
    </location>
</feature>
<evidence type="ECO:0000256" key="17">
    <source>
        <dbReference type="SAM" id="Phobius"/>
    </source>
</evidence>
<keyword evidence="10" id="KW-0238">DNA-binding</keyword>
<dbReference type="Pfam" id="PF09397">
    <property type="entry name" value="FtsK_gamma"/>
    <property type="match status" value="1"/>
</dbReference>
<keyword evidence="20" id="KW-1185">Reference proteome</keyword>
<comment type="caution">
    <text evidence="19">The sequence shown here is derived from an EMBL/GenBank/DDBJ whole genome shotgun (WGS) entry which is preliminary data.</text>
</comment>
<feature type="transmembrane region" description="Helical" evidence="17">
    <location>
        <begin position="66"/>
        <end position="90"/>
    </location>
</feature>
<dbReference type="PANTHER" id="PTHR22683">
    <property type="entry name" value="SPORULATION PROTEIN RELATED"/>
    <property type="match status" value="1"/>
</dbReference>
<dbReference type="InterPro" id="IPR027417">
    <property type="entry name" value="P-loop_NTPase"/>
</dbReference>
<keyword evidence="15" id="KW-0175">Coiled coil</keyword>
<dbReference type="PANTHER" id="PTHR22683:SF41">
    <property type="entry name" value="DNA TRANSLOCASE FTSK"/>
    <property type="match status" value="1"/>
</dbReference>
<comment type="subunit">
    <text evidence="13">Homohexamer. Forms a ring that surrounds DNA.</text>
</comment>
<evidence type="ECO:0000259" key="18">
    <source>
        <dbReference type="PROSITE" id="PS50901"/>
    </source>
</evidence>
<comment type="similarity">
    <text evidence="2">Belongs to the FtsK/SpoIIIE/SftA family.</text>
</comment>
<keyword evidence="6 14" id="KW-0547">Nucleotide-binding</keyword>
<dbReference type="Gene3D" id="3.30.980.40">
    <property type="match status" value="1"/>
</dbReference>
<accession>A0ABS0YLR6</accession>
<dbReference type="InterPro" id="IPR036390">
    <property type="entry name" value="WH_DNA-bd_sf"/>
</dbReference>
<comment type="subcellular location">
    <subcellularLocation>
        <location evidence="1">Cell membrane</location>
        <topology evidence="1">Multi-pass membrane protein</topology>
    </subcellularLocation>
</comment>
<dbReference type="RefSeq" id="WP_199393359.1">
    <property type="nucleotide sequence ID" value="NZ_JAEMHK010000001.1"/>
</dbReference>
<dbReference type="Gene3D" id="3.40.50.300">
    <property type="entry name" value="P-loop containing nucleotide triphosphate hydrolases"/>
    <property type="match status" value="1"/>
</dbReference>
<protein>
    <submittedName>
        <fullName evidence="19">DNA translocase FtsK 4TM domain-containing protein</fullName>
    </submittedName>
</protein>
<evidence type="ECO:0000256" key="9">
    <source>
        <dbReference type="ARBA" id="ARBA00022989"/>
    </source>
</evidence>
<keyword evidence="3" id="KW-1003">Cell membrane</keyword>
<feature type="coiled-coil region" evidence="15">
    <location>
        <begin position="491"/>
        <end position="518"/>
    </location>
</feature>
<feature type="region of interest" description="Disordered" evidence="16">
    <location>
        <begin position="199"/>
        <end position="246"/>
    </location>
</feature>
<dbReference type="InterPro" id="IPR002543">
    <property type="entry name" value="FtsK_dom"/>
</dbReference>
<sequence length="774" mass="85737">MTTEEKIEKKDKVAKEVKGMAFGVAGLFLLIALASFHGEDLSFNSVSTFAQTKNLGGRFGAQLADLFLQLFGLAAYIFPCTLLYLTYRAFSSDEIRWRRYKLVGFGLLVLSISGLFAFNLQFTEFLGQRVPTGGFIGYQSAELMKRAFGKIGALLILLPMLAAAAMLLSRFSFVLFANWWLTALKESWEKRKQRRALQRELASEKGEKDEKPRQHAAPVIKPAVVPTPIPAPVAKKEKKKDDKKTAPVQEAFDFIKAEGDFKTPPLSLLDPPAEGAKRQDKETLTMNARLMEKKLKDFGVEGEVVEICPGPVITMYEFSPGPGIKVSRIAGLQDDLTMALQAHSIRIVAPIPGKGVVGIELPNRERDMVSLREIFNSEQFHKGKMKLPMALGKDIAGTPLVTDLAKMPHLLVAGATGSGKSVAINTMILSLLYTSTPNDVRIIMVDPKMLELSVYEGIPHLLLPVVTNPKKAALALKWAVEEMGRRYRLMSDKGVRNIDSYNRELERQEKEDAENRARETVVVEEIDEADHLDDPEDMEAREAAIQAFLAKEEQLEHGHLPYIVVIVDELADLMMVAGREIEESIARLAQMARAAGIHLILATQRPSVDVITGLIKANFPARISFQVSSKIDSRTILDCNGAESLLGAGDMLFLPPGTSKMLRSHGAFVSDAEVQRVVEFLKKQGKPVYEKSILEMKASDEKGGGDEDEDLDERYDDALALVAEAKQASISMIQRRLRIGYNRAARIIEKMEQEGVIGPSDGTSKPREVFINKI</sequence>
<dbReference type="PROSITE" id="PS50901">
    <property type="entry name" value="FTSK"/>
    <property type="match status" value="1"/>
</dbReference>
<evidence type="ECO:0000256" key="8">
    <source>
        <dbReference type="ARBA" id="ARBA00022840"/>
    </source>
</evidence>
<feature type="transmembrane region" description="Helical" evidence="17">
    <location>
        <begin position="20"/>
        <end position="38"/>
    </location>
</feature>
<evidence type="ECO:0000256" key="4">
    <source>
        <dbReference type="ARBA" id="ARBA00022618"/>
    </source>
</evidence>
<evidence type="ECO:0000256" key="5">
    <source>
        <dbReference type="ARBA" id="ARBA00022692"/>
    </source>
</evidence>
<dbReference type="Pfam" id="PF13491">
    <property type="entry name" value="FtsK_4TM"/>
    <property type="match status" value="1"/>
</dbReference>
<evidence type="ECO:0000256" key="15">
    <source>
        <dbReference type="SAM" id="Coils"/>
    </source>
</evidence>
<keyword evidence="9 17" id="KW-1133">Transmembrane helix</keyword>
<dbReference type="Gene3D" id="1.10.10.10">
    <property type="entry name" value="Winged helix-like DNA-binding domain superfamily/Winged helix DNA-binding domain"/>
    <property type="match status" value="1"/>
</dbReference>
<keyword evidence="11 17" id="KW-0472">Membrane</keyword>
<dbReference type="Pfam" id="PF01580">
    <property type="entry name" value="FtsK_SpoIIIE"/>
    <property type="match status" value="1"/>
</dbReference>
<dbReference type="SUPFAM" id="SSF46785">
    <property type="entry name" value="Winged helix' DNA-binding domain"/>
    <property type="match status" value="1"/>
</dbReference>
<reference evidence="19 20" key="1">
    <citation type="submission" date="2020-12" db="EMBL/GenBank/DDBJ databases">
        <title>Geomonas sp. Red259, isolated from paddy soil.</title>
        <authorList>
            <person name="Xu Z."/>
            <person name="Zhang Z."/>
            <person name="Masuda Y."/>
            <person name="Itoh H."/>
            <person name="Senoo K."/>
        </authorList>
    </citation>
    <scope>NUCLEOTIDE SEQUENCE [LARGE SCALE GENOMIC DNA]</scope>
    <source>
        <strain evidence="19 20">Red259</strain>
    </source>
</reference>
<dbReference type="SMART" id="SM00382">
    <property type="entry name" value="AAA"/>
    <property type="match status" value="1"/>
</dbReference>
<name>A0ABS0YLR6_9BACT</name>
<dbReference type="InterPro" id="IPR003593">
    <property type="entry name" value="AAA+_ATPase"/>
</dbReference>
<evidence type="ECO:0000256" key="6">
    <source>
        <dbReference type="ARBA" id="ARBA00022741"/>
    </source>
</evidence>
<dbReference type="EMBL" id="JAEMHK010000001">
    <property type="protein sequence ID" value="MBJ6798833.1"/>
    <property type="molecule type" value="Genomic_DNA"/>
</dbReference>
<feature type="transmembrane region" description="Helical" evidence="17">
    <location>
        <begin position="102"/>
        <end position="122"/>
    </location>
</feature>
<feature type="compositionally biased region" description="Basic and acidic residues" evidence="16">
    <location>
        <begin position="199"/>
        <end position="213"/>
    </location>
</feature>
<organism evidence="19 20">
    <name type="scientific">Geomonas propionica</name>
    <dbReference type="NCBI Taxonomy" id="2798582"/>
    <lineage>
        <taxon>Bacteria</taxon>
        <taxon>Pseudomonadati</taxon>
        <taxon>Thermodesulfobacteriota</taxon>
        <taxon>Desulfuromonadia</taxon>
        <taxon>Geobacterales</taxon>
        <taxon>Geobacteraceae</taxon>
        <taxon>Geomonas</taxon>
    </lineage>
</organism>
<feature type="binding site" evidence="14">
    <location>
        <begin position="414"/>
        <end position="421"/>
    </location>
    <ligand>
        <name>ATP</name>
        <dbReference type="ChEBI" id="CHEBI:30616"/>
    </ligand>
</feature>
<dbReference type="InterPro" id="IPR018541">
    <property type="entry name" value="Ftsk_gamma"/>
</dbReference>
<keyword evidence="7" id="KW-0159">Chromosome partition</keyword>
<keyword evidence="12" id="KW-0131">Cell cycle</keyword>
<evidence type="ECO:0000313" key="20">
    <source>
        <dbReference type="Proteomes" id="UP000641025"/>
    </source>
</evidence>
<evidence type="ECO:0000256" key="12">
    <source>
        <dbReference type="ARBA" id="ARBA00023306"/>
    </source>
</evidence>
<dbReference type="InterPro" id="IPR025199">
    <property type="entry name" value="FtsK_4TM"/>
</dbReference>